<evidence type="ECO:0000313" key="3">
    <source>
        <dbReference type="Proteomes" id="UP000076830"/>
    </source>
</evidence>
<dbReference type="EMBL" id="CP015249">
    <property type="protein sequence ID" value="ANB17925.1"/>
    <property type="molecule type" value="Genomic_DNA"/>
</dbReference>
<evidence type="ECO:0000313" key="2">
    <source>
        <dbReference type="EMBL" id="ANB17925.1"/>
    </source>
</evidence>
<gene>
    <name evidence="2" type="ORF">I596_1903</name>
</gene>
<reference evidence="2 3" key="1">
    <citation type="submission" date="2016-04" db="EMBL/GenBank/DDBJ databases">
        <title>Complete genome sequence of Dokdonella koreensis DS-123T.</title>
        <authorList>
            <person name="Kim J.F."/>
            <person name="Lee H."/>
            <person name="Kwak M.-J."/>
        </authorList>
    </citation>
    <scope>NUCLEOTIDE SEQUENCE [LARGE SCALE GENOMIC DNA]</scope>
    <source>
        <strain evidence="2 3">DS-123</strain>
    </source>
</reference>
<sequence length="95" mass="9778">MKLNPVAAVAAFALVAVPVAQAGQADICYGPSLPSIPMPPPADNTTVFNCPQAGSRTVPELANLGWQVVQMTPVTTPGGDPTFPNVTAQLIIQKP</sequence>
<dbReference type="OrthoDB" id="6059223at2"/>
<dbReference type="RefSeq" id="WP_067646596.1">
    <property type="nucleotide sequence ID" value="NZ_CP015249.1"/>
</dbReference>
<name>A0A160DU26_9GAMM</name>
<feature type="signal peptide" evidence="1">
    <location>
        <begin position="1"/>
        <end position="22"/>
    </location>
</feature>
<dbReference type="AlphaFoldDB" id="A0A160DU26"/>
<keyword evidence="1" id="KW-0732">Signal</keyword>
<evidence type="ECO:0000256" key="1">
    <source>
        <dbReference type="SAM" id="SignalP"/>
    </source>
</evidence>
<protein>
    <submittedName>
        <fullName evidence="2">Uncharacterized protein</fullName>
    </submittedName>
</protein>
<accession>A0A160DU26</accession>
<organism evidence="2 3">
    <name type="scientific">Dokdonella koreensis DS-123</name>
    <dbReference type="NCBI Taxonomy" id="1300342"/>
    <lineage>
        <taxon>Bacteria</taxon>
        <taxon>Pseudomonadati</taxon>
        <taxon>Pseudomonadota</taxon>
        <taxon>Gammaproteobacteria</taxon>
        <taxon>Lysobacterales</taxon>
        <taxon>Rhodanobacteraceae</taxon>
        <taxon>Dokdonella</taxon>
    </lineage>
</organism>
<dbReference type="KEGG" id="dko:I596_1903"/>
<keyword evidence="3" id="KW-1185">Reference proteome</keyword>
<dbReference type="STRING" id="1300342.I596_1903"/>
<feature type="chain" id="PRO_5007813838" evidence="1">
    <location>
        <begin position="23"/>
        <end position="95"/>
    </location>
</feature>
<dbReference type="Proteomes" id="UP000076830">
    <property type="component" value="Chromosome"/>
</dbReference>
<proteinExistence type="predicted"/>